<evidence type="ECO:0000256" key="2">
    <source>
        <dbReference type="ARBA" id="ARBA00022670"/>
    </source>
</evidence>
<dbReference type="AlphaFoldDB" id="A0A9P6CYG0"/>
<dbReference type="InterPro" id="IPR022682">
    <property type="entry name" value="Calpain_domain_III"/>
</dbReference>
<dbReference type="Proteomes" id="UP000807469">
    <property type="component" value="Unassembled WGS sequence"/>
</dbReference>
<name>A0A9P6CYG0_9AGAR</name>
<dbReference type="EMBL" id="MU155137">
    <property type="protein sequence ID" value="KAF9485226.1"/>
    <property type="molecule type" value="Genomic_DNA"/>
</dbReference>
<evidence type="ECO:0000256" key="4">
    <source>
        <dbReference type="ARBA" id="ARBA00022807"/>
    </source>
</evidence>
<dbReference type="OrthoDB" id="167576at2759"/>
<dbReference type="InterPro" id="IPR038765">
    <property type="entry name" value="Papain-like_cys_pep_sf"/>
</dbReference>
<dbReference type="PANTHER" id="PTHR46143">
    <property type="entry name" value="CALPAIN-7"/>
    <property type="match status" value="1"/>
</dbReference>
<evidence type="ECO:0000256" key="3">
    <source>
        <dbReference type="ARBA" id="ARBA00022801"/>
    </source>
</evidence>
<dbReference type="PANTHER" id="PTHR46143:SF1">
    <property type="entry name" value="CALPAIN-7"/>
    <property type="match status" value="1"/>
</dbReference>
<dbReference type="SUPFAM" id="SSF49758">
    <property type="entry name" value="Calpain large subunit, middle domain (domain III)"/>
    <property type="match status" value="2"/>
</dbReference>
<dbReference type="SUPFAM" id="SSF54001">
    <property type="entry name" value="Cysteine proteinases"/>
    <property type="match status" value="1"/>
</dbReference>
<comment type="caution">
    <text evidence="5">Lacks conserved residue(s) required for the propagation of feature annotation.</text>
</comment>
<dbReference type="InterPro" id="IPR036213">
    <property type="entry name" value="Calpain_III_sf"/>
</dbReference>
<comment type="caution">
    <text evidence="7">The sequence shown here is derived from an EMBL/GenBank/DDBJ whole genome shotgun (WGS) entry which is preliminary data.</text>
</comment>
<gene>
    <name evidence="7" type="ORF">BDN70DRAFT_796334</name>
</gene>
<dbReference type="SUPFAM" id="SSF116846">
    <property type="entry name" value="MIT domain"/>
    <property type="match status" value="1"/>
</dbReference>
<organism evidence="7 8">
    <name type="scientific">Pholiota conissans</name>
    <dbReference type="NCBI Taxonomy" id="109636"/>
    <lineage>
        <taxon>Eukaryota</taxon>
        <taxon>Fungi</taxon>
        <taxon>Dikarya</taxon>
        <taxon>Basidiomycota</taxon>
        <taxon>Agaricomycotina</taxon>
        <taxon>Agaricomycetes</taxon>
        <taxon>Agaricomycetidae</taxon>
        <taxon>Agaricales</taxon>
        <taxon>Agaricineae</taxon>
        <taxon>Strophariaceae</taxon>
        <taxon>Pholiota</taxon>
    </lineage>
</organism>
<dbReference type="InterPro" id="IPR036181">
    <property type="entry name" value="MIT_dom_sf"/>
</dbReference>
<keyword evidence="8" id="KW-1185">Reference proteome</keyword>
<dbReference type="InterPro" id="IPR051297">
    <property type="entry name" value="PalB/RIM13"/>
</dbReference>
<proteinExistence type="inferred from homology"/>
<dbReference type="Pfam" id="PF01067">
    <property type="entry name" value="Calpain_III"/>
    <property type="match status" value="1"/>
</dbReference>
<dbReference type="SMART" id="SM00230">
    <property type="entry name" value="CysPc"/>
    <property type="match status" value="1"/>
</dbReference>
<evidence type="ECO:0000256" key="1">
    <source>
        <dbReference type="ARBA" id="ARBA00010193"/>
    </source>
</evidence>
<reference evidence="7" key="1">
    <citation type="submission" date="2020-11" db="EMBL/GenBank/DDBJ databases">
        <authorList>
            <consortium name="DOE Joint Genome Institute"/>
            <person name="Ahrendt S."/>
            <person name="Riley R."/>
            <person name="Andreopoulos W."/>
            <person name="Labutti K."/>
            <person name="Pangilinan J."/>
            <person name="Ruiz-Duenas F.J."/>
            <person name="Barrasa J.M."/>
            <person name="Sanchez-Garcia M."/>
            <person name="Camarero S."/>
            <person name="Miyauchi S."/>
            <person name="Serrano A."/>
            <person name="Linde D."/>
            <person name="Babiker R."/>
            <person name="Drula E."/>
            <person name="Ayuso-Fernandez I."/>
            <person name="Pacheco R."/>
            <person name="Padilla G."/>
            <person name="Ferreira P."/>
            <person name="Barriuso J."/>
            <person name="Kellner H."/>
            <person name="Castanera R."/>
            <person name="Alfaro M."/>
            <person name="Ramirez L."/>
            <person name="Pisabarro A.G."/>
            <person name="Kuo A."/>
            <person name="Tritt A."/>
            <person name="Lipzen A."/>
            <person name="He G."/>
            <person name="Yan M."/>
            <person name="Ng V."/>
            <person name="Cullen D."/>
            <person name="Martin F."/>
            <person name="Rosso M.-N."/>
            <person name="Henrissat B."/>
            <person name="Hibbett D."/>
            <person name="Martinez A.T."/>
            <person name="Grigoriev I.V."/>
        </authorList>
    </citation>
    <scope>NUCLEOTIDE SEQUENCE</scope>
    <source>
        <strain evidence="7">CIRM-BRFM 674</strain>
    </source>
</reference>
<dbReference type="Pfam" id="PF04212">
    <property type="entry name" value="MIT"/>
    <property type="match status" value="1"/>
</dbReference>
<sequence length="818" mass="90594">MSAKLASSKAIKAEYAKDYDQAFRLYLKAAENFLHLSRSSSAPDKFKQQWKNSAAKSLERAEKIKKFSETSRATNHSSSSQGAAAPAEQFYVLKKGEKVNNLDFPLWDEPLGKNSINSTYSDPDGQPTLSSEQIKASPVWRRPDFLLSTNTIATSTHPKILPQQILQHIVTDCSVCASIAVCLEHGLRFGSSSTIHGSFESQNRTSGRYDVRVLFNGAWRRVLIDDQLPFHPTEGTMMCMSVLPLSPNSPSSRATPPTAIWPSLLEKAYMKLMGGYDFPGSNSSIDLHALAGWIPEHIDLKGSTFEREKTWERMEKGFSSGKCVVTLGTGTARDIRWRNISLLPSHSYAVIDVYETLEEGRLVTVLDSWVRQSDGQNQSSTKLQIPWAEILNTFDGVYLSWDPSMWRNSLAFHGMWKRNTGDEESTRHVQVEYNCSENPDEEIWVLLTRHIVDSHRTLDFAALRVELEDDLTAATTIAENQRTFTYTNSAHILARRRIPMSQKSGILSISVSYDGDAREVGFTVTVYAKASTKISWVESKTTPPYASSLEGSFTSKTAGGNCAYPTFMINPQYQLTIHPQAKQQSNKAKVNLDLQTNKDIPVNLAMVWSQDQRISELFETELVATSGAYNYGSARIVKTVTAGSYAVVASAFEPQYIGPFSLKVDSSLPFDLKPIPQEGAGMYCKLVRGTWDVETAAGAPSFNKYHENPIFQLAVPSTMQLKIRLQTTQTSNAIAINVTIYPVHKDVITSLTRQGHVATSGAYDDSIAGVATPQVTLGAGKYYIVPSTYNPRTIVGFRMLVYSSISGIQVDEVGKSSG</sequence>
<evidence type="ECO:0000256" key="5">
    <source>
        <dbReference type="PROSITE-ProRule" id="PRU00239"/>
    </source>
</evidence>
<dbReference type="Gene3D" id="1.20.58.80">
    <property type="entry name" value="Phosphotransferase system, lactose/cellobiose-type IIA subunit"/>
    <property type="match status" value="1"/>
</dbReference>
<dbReference type="GO" id="GO:0006508">
    <property type="term" value="P:proteolysis"/>
    <property type="evidence" value="ECO:0007669"/>
    <property type="project" value="UniProtKB-KW"/>
</dbReference>
<dbReference type="Gene3D" id="2.60.120.380">
    <property type="match status" value="2"/>
</dbReference>
<dbReference type="InterPro" id="IPR001300">
    <property type="entry name" value="Peptidase_C2_calpain_cat"/>
</dbReference>
<dbReference type="Pfam" id="PF00648">
    <property type="entry name" value="Peptidase_C2"/>
    <property type="match status" value="1"/>
</dbReference>
<keyword evidence="2" id="KW-0645">Protease</keyword>
<evidence type="ECO:0000313" key="8">
    <source>
        <dbReference type="Proteomes" id="UP000807469"/>
    </source>
</evidence>
<dbReference type="InterPro" id="IPR007330">
    <property type="entry name" value="MIT_dom"/>
</dbReference>
<accession>A0A9P6CYG0</accession>
<dbReference type="GO" id="GO:0004198">
    <property type="term" value="F:calcium-dependent cysteine-type endopeptidase activity"/>
    <property type="evidence" value="ECO:0007669"/>
    <property type="project" value="InterPro"/>
</dbReference>
<protein>
    <submittedName>
        <fullName evidence="7">Cysteine proteinase</fullName>
    </submittedName>
</protein>
<evidence type="ECO:0000259" key="6">
    <source>
        <dbReference type="PROSITE" id="PS50203"/>
    </source>
</evidence>
<keyword evidence="4" id="KW-0788">Thiol protease</keyword>
<keyword evidence="3" id="KW-0378">Hydrolase</keyword>
<evidence type="ECO:0000313" key="7">
    <source>
        <dbReference type="EMBL" id="KAF9485226.1"/>
    </source>
</evidence>
<feature type="domain" description="Calpain catalytic" evidence="6">
    <location>
        <begin position="140"/>
        <end position="445"/>
    </location>
</feature>
<dbReference type="PROSITE" id="PS50203">
    <property type="entry name" value="CALPAIN_CAT"/>
    <property type="match status" value="1"/>
</dbReference>
<comment type="similarity">
    <text evidence="1">Belongs to the peptidase C2 family. PalB/RIM13 subfamily.</text>
</comment>